<dbReference type="InterPro" id="IPR058240">
    <property type="entry name" value="rSAM_sf"/>
</dbReference>
<dbReference type="InterPro" id="IPR023404">
    <property type="entry name" value="rSAM_horseshoe"/>
</dbReference>
<gene>
    <name evidence="7" type="ORF">KSX_65720</name>
</gene>
<name>A0A8J3IAD1_9CHLR</name>
<dbReference type="RefSeq" id="WP_220197622.1">
    <property type="nucleotide sequence ID" value="NZ_BNJF01000004.1"/>
</dbReference>
<dbReference type="GO" id="GO:0046872">
    <property type="term" value="F:metal ion binding"/>
    <property type="evidence" value="ECO:0007669"/>
    <property type="project" value="UniProtKB-KW"/>
</dbReference>
<dbReference type="PANTHER" id="PTHR43409">
    <property type="entry name" value="ANAEROBIC MAGNESIUM-PROTOPORPHYRIN IX MONOMETHYL ESTER CYCLASE-RELATED"/>
    <property type="match status" value="1"/>
</dbReference>
<dbReference type="Pfam" id="PF04055">
    <property type="entry name" value="Radical_SAM"/>
    <property type="match status" value="1"/>
</dbReference>
<dbReference type="SUPFAM" id="SSF102114">
    <property type="entry name" value="Radical SAM enzymes"/>
    <property type="match status" value="1"/>
</dbReference>
<dbReference type="InterPro" id="IPR054699">
    <property type="entry name" value="rSAM_CUAEP"/>
</dbReference>
<accession>A0A8J3IAD1</accession>
<evidence type="ECO:0000256" key="2">
    <source>
        <dbReference type="ARBA" id="ARBA00022691"/>
    </source>
</evidence>
<feature type="domain" description="Radical SAM core" evidence="6">
    <location>
        <begin position="174"/>
        <end position="407"/>
    </location>
</feature>
<comment type="caution">
    <text evidence="7">The sequence shown here is derived from an EMBL/GenBank/DDBJ whole genome shotgun (WGS) entry which is preliminary data.</text>
</comment>
<dbReference type="SFLD" id="SFLDS00029">
    <property type="entry name" value="Radical_SAM"/>
    <property type="match status" value="1"/>
</dbReference>
<dbReference type="InterPro" id="IPR051198">
    <property type="entry name" value="BchE-like"/>
</dbReference>
<proteinExistence type="predicted"/>
<dbReference type="Gene3D" id="3.80.30.20">
    <property type="entry name" value="tm_1862 like domain"/>
    <property type="match status" value="1"/>
</dbReference>
<organism evidence="7 8">
    <name type="scientific">Ktedonospora formicarum</name>
    <dbReference type="NCBI Taxonomy" id="2778364"/>
    <lineage>
        <taxon>Bacteria</taxon>
        <taxon>Bacillati</taxon>
        <taxon>Chloroflexota</taxon>
        <taxon>Ktedonobacteria</taxon>
        <taxon>Ktedonobacterales</taxon>
        <taxon>Ktedonobacteraceae</taxon>
        <taxon>Ktedonospora</taxon>
    </lineage>
</organism>
<dbReference type="GO" id="GO:0005829">
    <property type="term" value="C:cytosol"/>
    <property type="evidence" value="ECO:0007669"/>
    <property type="project" value="TreeGrafter"/>
</dbReference>
<dbReference type="PANTHER" id="PTHR43409:SF7">
    <property type="entry name" value="BLL1977 PROTEIN"/>
    <property type="match status" value="1"/>
</dbReference>
<keyword evidence="2" id="KW-0949">S-adenosyl-L-methionine</keyword>
<keyword evidence="4" id="KW-0408">Iron</keyword>
<dbReference type="CDD" id="cd01335">
    <property type="entry name" value="Radical_SAM"/>
    <property type="match status" value="1"/>
</dbReference>
<evidence type="ECO:0000259" key="6">
    <source>
        <dbReference type="PROSITE" id="PS51918"/>
    </source>
</evidence>
<dbReference type="GO" id="GO:0003824">
    <property type="term" value="F:catalytic activity"/>
    <property type="evidence" value="ECO:0007669"/>
    <property type="project" value="InterPro"/>
</dbReference>
<comment type="cofactor">
    <cofactor evidence="1">
        <name>[4Fe-4S] cluster</name>
        <dbReference type="ChEBI" id="CHEBI:49883"/>
    </cofactor>
</comment>
<dbReference type="AlphaFoldDB" id="A0A8J3IAD1"/>
<dbReference type="GO" id="GO:0051536">
    <property type="term" value="F:iron-sulfur cluster binding"/>
    <property type="evidence" value="ECO:0007669"/>
    <property type="project" value="UniProtKB-KW"/>
</dbReference>
<evidence type="ECO:0000313" key="7">
    <source>
        <dbReference type="EMBL" id="GHO48409.1"/>
    </source>
</evidence>
<dbReference type="SMART" id="SM00729">
    <property type="entry name" value="Elp3"/>
    <property type="match status" value="1"/>
</dbReference>
<evidence type="ECO:0000256" key="4">
    <source>
        <dbReference type="ARBA" id="ARBA00023004"/>
    </source>
</evidence>
<evidence type="ECO:0000256" key="1">
    <source>
        <dbReference type="ARBA" id="ARBA00001966"/>
    </source>
</evidence>
<dbReference type="InterPro" id="IPR007197">
    <property type="entry name" value="rSAM"/>
</dbReference>
<protein>
    <submittedName>
        <fullName evidence="7">Radical SAM protein</fullName>
    </submittedName>
</protein>
<dbReference type="PROSITE" id="PS51918">
    <property type="entry name" value="RADICAL_SAM"/>
    <property type="match status" value="1"/>
</dbReference>
<dbReference type="Proteomes" id="UP000612362">
    <property type="component" value="Unassembled WGS sequence"/>
</dbReference>
<dbReference type="EMBL" id="BNJF01000004">
    <property type="protein sequence ID" value="GHO48409.1"/>
    <property type="molecule type" value="Genomic_DNA"/>
</dbReference>
<evidence type="ECO:0000313" key="8">
    <source>
        <dbReference type="Proteomes" id="UP000612362"/>
    </source>
</evidence>
<keyword evidence="8" id="KW-1185">Reference proteome</keyword>
<dbReference type="NCBIfam" id="NF040546">
    <property type="entry name" value="rSAM_CUAEP"/>
    <property type="match status" value="1"/>
</dbReference>
<sequence>MPNLREEGAILLVSCYEQGHQPFHLASLNAMLRQEGYAPRVVDTSLDPLSDSTIRQARFIAISVPMHTALRLGEALARRVREVNPEAHICLYGLYALLNADHLLRDAIDSAIGGEYDVPLLKLVQALEEGVTFPPGVRTRQQASGAWIERTPFMVPLRRQLPALTRYARLQWGNDMRIVGYTESTRGCKHTCLHCPVTPVYQGRFFAIPQEIVLADIRAQVRRGARHITFGDPDFWNGPTHALRIARALHSEFPDVTFDATIKIEHLLKHAHLLPEMRELGCVFIVSAVESLNDNALLRLDKGHTAEEARRAFALTREAGIILRPSLLPFSPWESLESYIEILDFFEQEHYIEHIDPVHLSIRLLIPPGSALLEQEESQAWLRDLDAENYTYRWQHSDPRMDQLYERVATLVAEGERRQEDPALTFFQVKALALAAQGKDFSVEEALAAYGPREVLPHLTESWFC</sequence>
<keyword evidence="3" id="KW-0479">Metal-binding</keyword>
<dbReference type="Gene3D" id="3.40.50.280">
    <property type="entry name" value="Cobalamin-binding domain"/>
    <property type="match status" value="1"/>
</dbReference>
<reference evidence="7" key="1">
    <citation type="submission" date="2020-10" db="EMBL/GenBank/DDBJ databases">
        <title>Taxonomic study of unclassified bacteria belonging to the class Ktedonobacteria.</title>
        <authorList>
            <person name="Yabe S."/>
            <person name="Wang C.M."/>
            <person name="Zheng Y."/>
            <person name="Sakai Y."/>
            <person name="Cavaletti L."/>
            <person name="Monciardini P."/>
            <person name="Donadio S."/>
        </authorList>
    </citation>
    <scope>NUCLEOTIDE SEQUENCE</scope>
    <source>
        <strain evidence="7">SOSP1-1</strain>
    </source>
</reference>
<evidence type="ECO:0000256" key="5">
    <source>
        <dbReference type="ARBA" id="ARBA00023014"/>
    </source>
</evidence>
<evidence type="ECO:0000256" key="3">
    <source>
        <dbReference type="ARBA" id="ARBA00022723"/>
    </source>
</evidence>
<keyword evidence="5" id="KW-0411">Iron-sulfur</keyword>
<dbReference type="SFLD" id="SFLDG01082">
    <property type="entry name" value="B12-binding_domain_containing"/>
    <property type="match status" value="1"/>
</dbReference>
<dbReference type="InterPro" id="IPR006638">
    <property type="entry name" value="Elp3/MiaA/NifB-like_rSAM"/>
</dbReference>